<dbReference type="Proteomes" id="UP000199371">
    <property type="component" value="Unassembled WGS sequence"/>
</dbReference>
<dbReference type="STRING" id="173990.SAMN05660691_00027"/>
<dbReference type="Pfam" id="PF00460">
    <property type="entry name" value="Flg_bb_rod"/>
    <property type="match status" value="1"/>
</dbReference>
<comment type="similarity">
    <text evidence="2 5">Belongs to the flagella basal body rod proteins family.</text>
</comment>
<comment type="subcellular location">
    <subcellularLocation>
        <location evidence="1 5">Bacterial flagellum basal body</location>
    </subcellularLocation>
</comment>
<organism evidence="10 11">
    <name type="scientific">Rheinheimera pacifica</name>
    <dbReference type="NCBI Taxonomy" id="173990"/>
    <lineage>
        <taxon>Bacteria</taxon>
        <taxon>Pseudomonadati</taxon>
        <taxon>Pseudomonadota</taxon>
        <taxon>Gammaproteobacteria</taxon>
        <taxon>Chromatiales</taxon>
        <taxon>Chromatiaceae</taxon>
        <taxon>Rheinheimera</taxon>
    </lineage>
</organism>
<dbReference type="Pfam" id="PF22692">
    <property type="entry name" value="LlgE_F_G_D1"/>
    <property type="match status" value="1"/>
</dbReference>
<evidence type="ECO:0000259" key="9">
    <source>
        <dbReference type="Pfam" id="PF22692"/>
    </source>
</evidence>
<dbReference type="GO" id="GO:0009425">
    <property type="term" value="C:bacterial-type flagellum basal body"/>
    <property type="evidence" value="ECO:0007669"/>
    <property type="project" value="UniProtKB-SubCell"/>
</dbReference>
<gene>
    <name evidence="10" type="ORF">SAMN05660691_00027</name>
</gene>
<dbReference type="PANTHER" id="PTHR30435">
    <property type="entry name" value="FLAGELLAR PROTEIN"/>
    <property type="match status" value="1"/>
</dbReference>
<dbReference type="Gene3D" id="2.60.98.20">
    <property type="entry name" value="Flagellar hook protein FlgE"/>
    <property type="match status" value="1"/>
</dbReference>
<evidence type="ECO:0000256" key="2">
    <source>
        <dbReference type="ARBA" id="ARBA00009677"/>
    </source>
</evidence>
<dbReference type="Pfam" id="PF07559">
    <property type="entry name" value="FlgE_D2"/>
    <property type="match status" value="1"/>
</dbReference>
<evidence type="ECO:0000259" key="6">
    <source>
        <dbReference type="Pfam" id="PF00460"/>
    </source>
</evidence>
<dbReference type="NCBIfam" id="TIGR03506">
    <property type="entry name" value="FlgEFG_subfam"/>
    <property type="match status" value="1"/>
</dbReference>
<name>A0A1H6J251_9GAMM</name>
<dbReference type="InterPro" id="IPR001444">
    <property type="entry name" value="Flag_bb_rod_N"/>
</dbReference>
<dbReference type="GO" id="GO:0071978">
    <property type="term" value="P:bacterial-type flagellum-dependent swarming motility"/>
    <property type="evidence" value="ECO:0007669"/>
    <property type="project" value="TreeGrafter"/>
</dbReference>
<protein>
    <recommendedName>
        <fullName evidence="3 5">Flagellar hook protein FlgE</fullName>
    </recommendedName>
</protein>
<keyword evidence="10" id="KW-0282">Flagellum</keyword>
<dbReference type="GO" id="GO:0009424">
    <property type="term" value="C:bacterial-type flagellum hook"/>
    <property type="evidence" value="ECO:0007669"/>
    <property type="project" value="TreeGrafter"/>
</dbReference>
<accession>A0A1H6J251</accession>
<feature type="domain" description="Flagellar hook protein FlgE/F/G-like D1" evidence="9">
    <location>
        <begin position="77"/>
        <end position="147"/>
    </location>
</feature>
<proteinExistence type="inferred from homology"/>
<dbReference type="InterPro" id="IPR010930">
    <property type="entry name" value="Flg_bb/hook_C_dom"/>
</dbReference>
<dbReference type="InterPro" id="IPR020013">
    <property type="entry name" value="Flagellar_FlgE/F/G"/>
</dbReference>
<dbReference type="OrthoDB" id="8578401at2"/>
<keyword evidence="10" id="KW-0969">Cilium</keyword>
<dbReference type="InterPro" id="IPR053967">
    <property type="entry name" value="LlgE_F_G-like_D1"/>
</dbReference>
<dbReference type="GO" id="GO:0005829">
    <property type="term" value="C:cytosol"/>
    <property type="evidence" value="ECO:0007669"/>
    <property type="project" value="TreeGrafter"/>
</dbReference>
<evidence type="ECO:0000313" key="10">
    <source>
        <dbReference type="EMBL" id="SEH54667.1"/>
    </source>
</evidence>
<dbReference type="AlphaFoldDB" id="A0A1H6J251"/>
<evidence type="ECO:0000259" key="8">
    <source>
        <dbReference type="Pfam" id="PF07559"/>
    </source>
</evidence>
<evidence type="ECO:0000259" key="7">
    <source>
        <dbReference type="Pfam" id="PF06429"/>
    </source>
</evidence>
<sequence>MSMFNIGLSGLKTTQKALEITSHNIANSGTAGFKSGSAEFASVYNGGQRGGVDVSDIKENFTREGGVVNTGSALDLAITGKGFFVVAENGRMAYTQAGRFDLDKDQNIVNTSGNRLQGYGIDANGNLVPGVLTDLKIEAANIPAEASDRVDFSLNLSGASDIIPIGGVFDPTAGGAYNYSQSTELFDSLGNSHTLTQYFNHLGGNDWQVTYYVDGNPLTAAQLGANNGALDIAVGINGLDKDNNVINDIAVVNMSFGTDGQLAPLTNFPVPPPPAQPDNNVQDPYNLREIVINFTPTGADPMALTVDLAKSTQFGSGFNIYKNDANGFTAGEFAGVAIAETGEVFATFTNGETKLQGQVVLANFANINGLETGNKTVWYATNESGAALYGTPDAGSFGALLSGAYVGSNVDISEQLVDLMAFQQNYQANAKTISTADQMMQVLFNAT</sequence>
<dbReference type="RefSeq" id="WP_092788927.1">
    <property type="nucleotide sequence ID" value="NZ_FNXF01000001.1"/>
</dbReference>
<keyword evidence="10" id="KW-0966">Cell projection</keyword>
<dbReference type="SUPFAM" id="SSF117143">
    <property type="entry name" value="Flagellar hook protein flgE"/>
    <property type="match status" value="1"/>
</dbReference>
<dbReference type="EMBL" id="FNXF01000001">
    <property type="protein sequence ID" value="SEH54667.1"/>
    <property type="molecule type" value="Genomic_DNA"/>
</dbReference>
<evidence type="ECO:0000256" key="3">
    <source>
        <dbReference type="ARBA" id="ARBA00019015"/>
    </source>
</evidence>
<dbReference type="InterPro" id="IPR037925">
    <property type="entry name" value="FlgE/F/G-like"/>
</dbReference>
<evidence type="ECO:0000313" key="11">
    <source>
        <dbReference type="Proteomes" id="UP000199371"/>
    </source>
</evidence>
<evidence type="ECO:0000256" key="5">
    <source>
        <dbReference type="RuleBase" id="RU362116"/>
    </source>
</evidence>
<dbReference type="PANTHER" id="PTHR30435:SF1">
    <property type="entry name" value="FLAGELLAR HOOK PROTEIN FLGE"/>
    <property type="match status" value="1"/>
</dbReference>
<feature type="domain" description="Flagellar hook protein FlgE D2" evidence="8">
    <location>
        <begin position="161"/>
        <end position="328"/>
    </location>
</feature>
<comment type="function">
    <text evidence="5">A flexible structure which links the flagellar filament to the drive apparatus in the basal body.</text>
</comment>
<evidence type="ECO:0000256" key="4">
    <source>
        <dbReference type="ARBA" id="ARBA00023143"/>
    </source>
</evidence>
<evidence type="ECO:0000256" key="1">
    <source>
        <dbReference type="ARBA" id="ARBA00004117"/>
    </source>
</evidence>
<reference evidence="11" key="1">
    <citation type="submission" date="2016-10" db="EMBL/GenBank/DDBJ databases">
        <authorList>
            <person name="Varghese N."/>
            <person name="Submissions S."/>
        </authorList>
    </citation>
    <scope>NUCLEOTIDE SEQUENCE [LARGE SCALE GENOMIC DNA]</scope>
    <source>
        <strain evidence="11">DSM 17616</strain>
    </source>
</reference>
<keyword evidence="4 5" id="KW-0975">Bacterial flagellum</keyword>
<feature type="domain" description="Flagellar basal body rod protein N-terminal" evidence="6">
    <location>
        <begin position="5"/>
        <end position="34"/>
    </location>
</feature>
<dbReference type="Pfam" id="PF06429">
    <property type="entry name" value="Flg_bbr_C"/>
    <property type="match status" value="1"/>
</dbReference>
<keyword evidence="11" id="KW-1185">Reference proteome</keyword>
<dbReference type="InterPro" id="IPR037058">
    <property type="entry name" value="Falgellar_hook_FlgE_sf"/>
</dbReference>
<feature type="domain" description="Flagellar basal-body/hook protein C-terminal" evidence="7">
    <location>
        <begin position="403"/>
        <end position="443"/>
    </location>
</feature>
<dbReference type="InterPro" id="IPR011491">
    <property type="entry name" value="FlgE_D2"/>
</dbReference>